<evidence type="ECO:0000256" key="2">
    <source>
        <dbReference type="ARBA" id="ARBA00022900"/>
    </source>
</evidence>
<evidence type="ECO:0000256" key="1">
    <source>
        <dbReference type="ARBA" id="ARBA00022690"/>
    </source>
</evidence>
<dbReference type="SUPFAM" id="SSF57362">
    <property type="entry name" value="BPTI-like"/>
    <property type="match status" value="2"/>
</dbReference>
<sequence length="150" mass="17148">MIFVMAAVLASSVVELSEASGTNQSCGDPIQELGGACSNTEVKQRWGYDSSSGKCVKFLSWDCKKNRNNFPTVKECLETCNRDSQCLKDPKRFSLPFHETFYFNVNKEKCEKKRTTNKRTSKKNNRFGSEKECMDQCMPKNFELITHSMQ</sequence>
<dbReference type="PANTHER" id="PTHR10083:SF374">
    <property type="entry name" value="BPTI_KUNITZ INHIBITOR DOMAIN-CONTAINING PROTEIN"/>
    <property type="match status" value="1"/>
</dbReference>
<dbReference type="Pfam" id="PF00014">
    <property type="entry name" value="Kunitz_BPTI"/>
    <property type="match status" value="1"/>
</dbReference>
<evidence type="ECO:0000313" key="6">
    <source>
        <dbReference type="EMBL" id="ACX53978.1"/>
    </source>
</evidence>
<dbReference type="SMART" id="SM00131">
    <property type="entry name" value="KU"/>
    <property type="match status" value="1"/>
</dbReference>
<reference evidence="6" key="1">
    <citation type="journal article" date="2010" name="BMC Genomics">
        <title>An insight into the sialotranscriptome of the brown dog tick, Rhipicephalus sanguineus.</title>
        <authorList>
            <person name="Anatriello E."/>
            <person name="Ribeiro J.M."/>
            <person name="de Miranda-Santos I.K."/>
            <person name="Brandao L.G."/>
            <person name="Anderson J.M."/>
            <person name="Valenzuela J.G."/>
            <person name="Maruyama S.R."/>
            <person name="Silva J.S."/>
            <person name="Ferreira B.R."/>
        </authorList>
    </citation>
    <scope>NUCLEOTIDE SEQUENCE</scope>
    <source>
        <tissue evidence="6">Salivary glands</tissue>
    </source>
</reference>
<dbReference type="InterPro" id="IPR036880">
    <property type="entry name" value="Kunitz_BPTI_sf"/>
</dbReference>
<evidence type="ECO:0000256" key="4">
    <source>
        <dbReference type="SAM" id="SignalP"/>
    </source>
</evidence>
<evidence type="ECO:0000259" key="5">
    <source>
        <dbReference type="PROSITE" id="PS50279"/>
    </source>
</evidence>
<proteinExistence type="evidence at transcript level"/>
<accession>C9W1N1</accession>
<dbReference type="GO" id="GO:0005615">
    <property type="term" value="C:extracellular space"/>
    <property type="evidence" value="ECO:0007669"/>
    <property type="project" value="TreeGrafter"/>
</dbReference>
<feature type="chain" id="PRO_5003004199" description="BPTI/Kunitz inhibitor domain-containing protein" evidence="4">
    <location>
        <begin position="20"/>
        <end position="150"/>
    </location>
</feature>
<evidence type="ECO:0000256" key="3">
    <source>
        <dbReference type="ARBA" id="ARBA00023157"/>
    </source>
</evidence>
<dbReference type="VEuPathDB" id="VectorBase:RSAN_028585"/>
<dbReference type="GO" id="GO:0004867">
    <property type="term" value="F:serine-type endopeptidase inhibitor activity"/>
    <property type="evidence" value="ECO:0007669"/>
    <property type="project" value="UniProtKB-KW"/>
</dbReference>
<dbReference type="InterPro" id="IPR002223">
    <property type="entry name" value="Kunitz_BPTI"/>
</dbReference>
<keyword evidence="2" id="KW-0722">Serine protease inhibitor</keyword>
<dbReference type="InterPro" id="IPR050098">
    <property type="entry name" value="TFPI/VKTCI-like"/>
</dbReference>
<keyword evidence="1" id="KW-0646">Protease inhibitor</keyword>
<dbReference type="PROSITE" id="PS50279">
    <property type="entry name" value="BPTI_KUNITZ_2"/>
    <property type="match status" value="1"/>
</dbReference>
<keyword evidence="4" id="KW-0732">Signal</keyword>
<dbReference type="AlphaFoldDB" id="C9W1N1"/>
<protein>
    <recommendedName>
        <fullName evidence="5">BPTI/Kunitz inhibitor domain-containing protein</fullName>
    </recommendedName>
</protein>
<keyword evidence="3" id="KW-1015">Disulfide bond</keyword>
<name>C9W1N1_RHISA</name>
<dbReference type="PANTHER" id="PTHR10083">
    <property type="entry name" value="KUNITZ-TYPE PROTEASE INHIBITOR-RELATED"/>
    <property type="match status" value="1"/>
</dbReference>
<reference evidence="6" key="2">
    <citation type="journal article" date="2013" name="Ticks Tick Borne Dis.">
        <title>Proteome of Rhipicephalus sanguineus tick saliva induced by the secretagogues pilocarpine and dopamine.</title>
        <authorList>
            <person name="Oliveira C.J."/>
            <person name="Anatriello E."/>
            <person name="de Miranda-Santos I.K."/>
            <person name="Francischetti I.M."/>
            <person name="Sa-Nunes A."/>
            <person name="Ferreira B.R."/>
            <person name="Ribeiro J.M."/>
        </authorList>
    </citation>
    <scope>NUCLEOTIDE SEQUENCE</scope>
    <source>
        <tissue evidence="6">Salivary glands</tissue>
    </source>
</reference>
<dbReference type="Gene3D" id="4.10.410.10">
    <property type="entry name" value="Pancreatic trypsin inhibitor Kunitz domain"/>
    <property type="match status" value="2"/>
</dbReference>
<organism evidence="6">
    <name type="scientific">Rhipicephalus sanguineus</name>
    <name type="common">Brown dog tick</name>
    <name type="synonym">Ixodes sanguineus</name>
    <dbReference type="NCBI Taxonomy" id="34632"/>
    <lineage>
        <taxon>Eukaryota</taxon>
        <taxon>Metazoa</taxon>
        <taxon>Ecdysozoa</taxon>
        <taxon>Arthropoda</taxon>
        <taxon>Chelicerata</taxon>
        <taxon>Arachnida</taxon>
        <taxon>Acari</taxon>
        <taxon>Parasitiformes</taxon>
        <taxon>Ixodida</taxon>
        <taxon>Ixodoidea</taxon>
        <taxon>Ixodidae</taxon>
        <taxon>Rhipicephalinae</taxon>
        <taxon>Rhipicephalus</taxon>
        <taxon>Rhipicephalus</taxon>
    </lineage>
</organism>
<dbReference type="OrthoDB" id="4473401at2759"/>
<dbReference type="EMBL" id="EZ406183">
    <property type="protein sequence ID" value="ACX53978.1"/>
    <property type="molecule type" value="mRNA"/>
</dbReference>
<feature type="domain" description="BPTI/Kunitz inhibitor" evidence="5">
    <location>
        <begin position="26"/>
        <end position="80"/>
    </location>
</feature>
<feature type="signal peptide" evidence="4">
    <location>
        <begin position="1"/>
        <end position="19"/>
    </location>
</feature>